<dbReference type="Proteomes" id="UP000184251">
    <property type="component" value="Unassembled WGS sequence"/>
</dbReference>
<organism evidence="3 4">
    <name type="scientific">Alkalibacter saccharofermentans DSM 14828</name>
    <dbReference type="NCBI Taxonomy" id="1120975"/>
    <lineage>
        <taxon>Bacteria</taxon>
        <taxon>Bacillati</taxon>
        <taxon>Bacillota</taxon>
        <taxon>Clostridia</taxon>
        <taxon>Eubacteriales</taxon>
        <taxon>Eubacteriaceae</taxon>
        <taxon>Alkalibacter</taxon>
    </lineage>
</organism>
<dbReference type="SUPFAM" id="SSF53098">
    <property type="entry name" value="Ribonuclease H-like"/>
    <property type="match status" value="1"/>
</dbReference>
<dbReference type="GO" id="GO:0003676">
    <property type="term" value="F:nucleic acid binding"/>
    <property type="evidence" value="ECO:0007669"/>
    <property type="project" value="InterPro"/>
</dbReference>
<name>A0A1M4V9R1_9FIRM</name>
<proteinExistence type="predicted"/>
<dbReference type="SMART" id="SM00479">
    <property type="entry name" value="EXOIII"/>
    <property type="match status" value="1"/>
</dbReference>
<evidence type="ECO:0000313" key="4">
    <source>
        <dbReference type="Proteomes" id="UP000184251"/>
    </source>
</evidence>
<reference evidence="3 4" key="1">
    <citation type="submission" date="2016-11" db="EMBL/GenBank/DDBJ databases">
        <authorList>
            <person name="Jaros S."/>
            <person name="Januszkiewicz K."/>
            <person name="Wedrychowicz H."/>
        </authorList>
    </citation>
    <scope>NUCLEOTIDE SEQUENCE [LARGE SCALE GENOMIC DNA]</scope>
    <source>
        <strain evidence="3 4">DSM 14828</strain>
    </source>
</reference>
<dbReference type="InterPro" id="IPR012337">
    <property type="entry name" value="RNaseH-like_sf"/>
</dbReference>
<sequence>MIVVSIVDCPLALRGDLTKWLFEINTGIYVGQVSSRVREELWKRIKESAKTGRATMVLSTNNEQGMDFRVHNSDWEPIDFDGLKLMLKPSPARLKKKDATKLGFSSAGNMRKAKRMTKRNQALKEIPEDYAVIDLETTGLSLTEDEIIEIGAIKVCKNVVIDELNFLIKLNHKIPDSIVELTGISNSEINKVGVELREAILCLISFIGELPLVLHNADFDLKFLKTASEKHKLPIILNTCFDTLAIAKRTLINVENYKLGTLLNYFDIKYESKHRSIGDCYSTYYLLEKLKKIGKDREQKRL</sequence>
<dbReference type="CDD" id="cd06127">
    <property type="entry name" value="DEDDh"/>
    <property type="match status" value="1"/>
</dbReference>
<dbReference type="NCBIfam" id="TIGR01873">
    <property type="entry name" value="cas_CT1978"/>
    <property type="match status" value="1"/>
</dbReference>
<dbReference type="InterPro" id="IPR036397">
    <property type="entry name" value="RNaseH_sf"/>
</dbReference>
<protein>
    <submittedName>
        <fullName evidence="3">CRISPR-associated protein Cas2</fullName>
    </submittedName>
</protein>
<dbReference type="RefSeq" id="WP_073269909.1">
    <property type="nucleotide sequence ID" value="NZ_FQTU01000005.1"/>
</dbReference>
<dbReference type="PANTHER" id="PTHR30231">
    <property type="entry name" value="DNA POLYMERASE III SUBUNIT EPSILON"/>
    <property type="match status" value="1"/>
</dbReference>
<dbReference type="EMBL" id="FQTU01000005">
    <property type="protein sequence ID" value="SHE65617.1"/>
    <property type="molecule type" value="Genomic_DNA"/>
</dbReference>
<dbReference type="Pfam" id="PF09707">
    <property type="entry name" value="Cas_Cas2CT1978"/>
    <property type="match status" value="1"/>
</dbReference>
<dbReference type="GO" id="GO:0008408">
    <property type="term" value="F:3'-5' exonuclease activity"/>
    <property type="evidence" value="ECO:0007669"/>
    <property type="project" value="TreeGrafter"/>
</dbReference>
<keyword evidence="1" id="KW-0269">Exonuclease</keyword>
<evidence type="ECO:0000256" key="1">
    <source>
        <dbReference type="ARBA" id="ARBA00022839"/>
    </source>
</evidence>
<dbReference type="Gene3D" id="3.30.420.10">
    <property type="entry name" value="Ribonuclease H-like superfamily/Ribonuclease H"/>
    <property type="match status" value="1"/>
</dbReference>
<dbReference type="InterPro" id="IPR010152">
    <property type="entry name" value="CRISPR-assoc_prot_Cas2_sub"/>
</dbReference>
<dbReference type="GO" id="GO:0005829">
    <property type="term" value="C:cytosol"/>
    <property type="evidence" value="ECO:0007669"/>
    <property type="project" value="TreeGrafter"/>
</dbReference>
<dbReference type="Pfam" id="PF00929">
    <property type="entry name" value="RNase_T"/>
    <property type="match status" value="1"/>
</dbReference>
<dbReference type="AlphaFoldDB" id="A0A1M4V9R1"/>
<accession>A0A1M4V9R1</accession>
<keyword evidence="4" id="KW-1185">Reference proteome</keyword>
<dbReference type="FunFam" id="3.30.420.10:FF:000045">
    <property type="entry name" value="3'-5' exonuclease DinG"/>
    <property type="match status" value="1"/>
</dbReference>
<dbReference type="CDD" id="cd09755">
    <property type="entry name" value="Cas2_I-E"/>
    <property type="match status" value="1"/>
</dbReference>
<evidence type="ECO:0000259" key="2">
    <source>
        <dbReference type="SMART" id="SM00479"/>
    </source>
</evidence>
<dbReference type="STRING" id="1120975.SAMN02746064_00914"/>
<gene>
    <name evidence="3" type="ORF">SAMN02746064_00914</name>
</gene>
<keyword evidence="1" id="KW-0540">Nuclease</keyword>
<feature type="domain" description="Exonuclease" evidence="2">
    <location>
        <begin position="129"/>
        <end position="296"/>
    </location>
</feature>
<dbReference type="PANTHER" id="PTHR30231:SF41">
    <property type="entry name" value="DNA POLYMERASE III SUBUNIT EPSILON"/>
    <property type="match status" value="1"/>
</dbReference>
<evidence type="ECO:0000313" key="3">
    <source>
        <dbReference type="EMBL" id="SHE65617.1"/>
    </source>
</evidence>
<dbReference type="Gene3D" id="3.30.70.240">
    <property type="match status" value="1"/>
</dbReference>
<keyword evidence="1" id="KW-0378">Hydrolase</keyword>
<dbReference type="OrthoDB" id="9776650at2"/>
<dbReference type="GO" id="GO:0045004">
    <property type="term" value="P:DNA replication proofreading"/>
    <property type="evidence" value="ECO:0007669"/>
    <property type="project" value="TreeGrafter"/>
</dbReference>
<dbReference type="InterPro" id="IPR013520">
    <property type="entry name" value="Ribonucl_H"/>
</dbReference>